<reference evidence="16 18" key="3">
    <citation type="submission" date="2017-11" db="EMBL/GenBank/DDBJ databases">
        <title>De-novo sequencing of pomegranate (Punica granatum L.) genome.</title>
        <authorList>
            <person name="Akparov Z."/>
            <person name="Amiraslanov A."/>
            <person name="Hajiyeva S."/>
            <person name="Abbasov M."/>
            <person name="Kaur K."/>
            <person name="Hamwieh A."/>
            <person name="Solovyev V."/>
            <person name="Salamov A."/>
            <person name="Braich B."/>
            <person name="Kosarev P."/>
            <person name="Mahmoud A."/>
            <person name="Hajiyev E."/>
            <person name="Babayeva S."/>
            <person name="Izzatullayeva V."/>
            <person name="Mammadov A."/>
            <person name="Mammadov A."/>
            <person name="Sharifova S."/>
            <person name="Ojaghi J."/>
            <person name="Eynullazada K."/>
            <person name="Bayramov B."/>
            <person name="Abdulazimova A."/>
            <person name="Shahmuradov I."/>
        </authorList>
    </citation>
    <scope>NUCLEOTIDE SEQUENCE [LARGE SCALE GENOMIC DNA]</scope>
    <source>
        <strain evidence="16">AG2017</strain>
        <strain evidence="18">cv. AG2017</strain>
        <tissue evidence="16">Leaf</tissue>
    </source>
</reference>
<comment type="subcellular location">
    <subcellularLocation>
        <location evidence="1">Chromosome</location>
        <location evidence="1">Centromere</location>
    </subcellularLocation>
    <subcellularLocation>
        <location evidence="9">Nucleus</location>
    </subcellularLocation>
</comment>
<dbReference type="SUPFAM" id="SSF88697">
    <property type="entry name" value="PUA domain-like"/>
    <property type="match status" value="1"/>
</dbReference>
<evidence type="ECO:0000256" key="5">
    <source>
        <dbReference type="ARBA" id="ARBA00022691"/>
    </source>
</evidence>
<dbReference type="InterPro" id="IPR003105">
    <property type="entry name" value="SRA_YDG"/>
</dbReference>
<dbReference type="Proteomes" id="UP000233551">
    <property type="component" value="Unassembled WGS sequence"/>
</dbReference>
<dbReference type="SUPFAM" id="SSF82199">
    <property type="entry name" value="SET domain"/>
    <property type="match status" value="1"/>
</dbReference>
<evidence type="ECO:0000256" key="9">
    <source>
        <dbReference type="PROSITE-ProRule" id="PRU00358"/>
    </source>
</evidence>
<dbReference type="PROSITE" id="PS50868">
    <property type="entry name" value="POST_SET"/>
    <property type="match status" value="1"/>
</dbReference>
<dbReference type="GeneID" id="116215877"/>
<name>A0A218XQU8_PUNGR</name>
<evidence type="ECO:0000313" key="17">
    <source>
        <dbReference type="Proteomes" id="UP000197138"/>
    </source>
</evidence>
<evidence type="ECO:0000313" key="16">
    <source>
        <dbReference type="EMBL" id="PKI33891.1"/>
    </source>
</evidence>
<dbReference type="SMART" id="SM00317">
    <property type="entry name" value="SET"/>
    <property type="match status" value="1"/>
</dbReference>
<keyword evidence="5" id="KW-0949">S-adenosyl-L-methionine</keyword>
<feature type="domain" description="Post-SET" evidence="13">
    <location>
        <begin position="655"/>
        <end position="671"/>
    </location>
</feature>
<dbReference type="GO" id="GO:0000775">
    <property type="term" value="C:chromosome, centromeric region"/>
    <property type="evidence" value="ECO:0007669"/>
    <property type="project" value="UniProtKB-SubCell"/>
</dbReference>
<dbReference type="GO" id="GO:0008270">
    <property type="term" value="F:zinc ion binding"/>
    <property type="evidence" value="ECO:0007669"/>
    <property type="project" value="InterPro"/>
</dbReference>
<evidence type="ECO:0000259" key="13">
    <source>
        <dbReference type="PROSITE" id="PS50868"/>
    </source>
</evidence>
<dbReference type="InterPro" id="IPR025794">
    <property type="entry name" value="H3-K9-MeTrfase_plant"/>
</dbReference>
<dbReference type="InterPro" id="IPR003616">
    <property type="entry name" value="Post-SET_dom"/>
</dbReference>
<dbReference type="PROSITE" id="PS50867">
    <property type="entry name" value="PRE_SET"/>
    <property type="match status" value="1"/>
</dbReference>
<dbReference type="AlphaFoldDB" id="A0A218XQU8"/>
<keyword evidence="3" id="KW-0489">Methyltransferase</keyword>
<dbReference type="OrthoDB" id="5792673at2759"/>
<dbReference type="InterPro" id="IPR007728">
    <property type="entry name" value="Pre-SET_dom"/>
</dbReference>
<evidence type="ECO:0000313" key="18">
    <source>
        <dbReference type="Proteomes" id="UP000233551"/>
    </source>
</evidence>
<dbReference type="InterPro" id="IPR015947">
    <property type="entry name" value="PUA-like_sf"/>
</dbReference>
<evidence type="ECO:0000256" key="6">
    <source>
        <dbReference type="ARBA" id="ARBA00022853"/>
    </source>
</evidence>
<dbReference type="PANTHER" id="PTHR45660:SF73">
    <property type="entry name" value="HISTONE-LYSINE N-METHYLTRANSFERASE, H3 LYSINE-9 SPECIFIC SUVH1"/>
    <property type="match status" value="1"/>
</dbReference>
<dbReference type="InterPro" id="IPR001214">
    <property type="entry name" value="SET_dom"/>
</dbReference>
<reference evidence="15" key="2">
    <citation type="submission" date="2017-06" db="EMBL/GenBank/DDBJ databases">
        <title>The pomegranate genome and the genomics of punicalagin biosynthesis.</title>
        <authorList>
            <person name="Xu C."/>
        </authorList>
    </citation>
    <scope>NUCLEOTIDE SEQUENCE [LARGE SCALE GENOMIC DNA]</scope>
    <source>
        <tissue evidence="15">Fresh leaf</tissue>
    </source>
</reference>
<reference evidence="17" key="1">
    <citation type="journal article" date="2017" name="Plant J.">
        <title>The pomegranate (Punica granatum L.) genome and the genomics of punicalagin biosynthesis.</title>
        <authorList>
            <person name="Qin G."/>
            <person name="Xu C."/>
            <person name="Ming R."/>
            <person name="Tang H."/>
            <person name="Guyot R."/>
            <person name="Kramer E.M."/>
            <person name="Hu Y."/>
            <person name="Yi X."/>
            <person name="Qi Y."/>
            <person name="Xu X."/>
            <person name="Gao Z."/>
            <person name="Pan H."/>
            <person name="Jian J."/>
            <person name="Tian Y."/>
            <person name="Yue Z."/>
            <person name="Xu Y."/>
        </authorList>
    </citation>
    <scope>NUCLEOTIDE SEQUENCE [LARGE SCALE GENOMIC DNA]</scope>
    <source>
        <strain evidence="17">cv. Dabenzi</strain>
    </source>
</reference>
<dbReference type="EMBL" id="MTKT01000813">
    <property type="protein sequence ID" value="OWM87314.1"/>
    <property type="molecule type" value="Genomic_DNA"/>
</dbReference>
<proteinExistence type="predicted"/>
<dbReference type="GO" id="GO:0032259">
    <property type="term" value="P:methylation"/>
    <property type="evidence" value="ECO:0007669"/>
    <property type="project" value="UniProtKB-KW"/>
</dbReference>
<dbReference type="FunFam" id="2.30.280.10:FF:000003">
    <property type="entry name" value="Histone-lysine N-methyltransferase, H3 lysine-9 specific SUVH5"/>
    <property type="match status" value="1"/>
</dbReference>
<feature type="region of interest" description="Disordered" evidence="10">
    <location>
        <begin position="1"/>
        <end position="127"/>
    </location>
</feature>
<protein>
    <submittedName>
        <fullName evidence="15">Uncharacterized protein</fullName>
    </submittedName>
</protein>
<feature type="domain" description="Pre-SET" evidence="12">
    <location>
        <begin position="430"/>
        <end position="491"/>
    </location>
</feature>
<dbReference type="PROSITE" id="PS51015">
    <property type="entry name" value="YDG"/>
    <property type="match status" value="1"/>
</dbReference>
<feature type="compositionally biased region" description="Pro residues" evidence="10">
    <location>
        <begin position="62"/>
        <end position="74"/>
    </location>
</feature>
<dbReference type="GO" id="GO:0005634">
    <property type="term" value="C:nucleus"/>
    <property type="evidence" value="ECO:0007669"/>
    <property type="project" value="UniProtKB-SubCell"/>
</dbReference>
<keyword evidence="2" id="KW-0158">Chromosome</keyword>
<accession>A0A218XQU8</accession>
<evidence type="ECO:0000256" key="1">
    <source>
        <dbReference type="ARBA" id="ARBA00004584"/>
    </source>
</evidence>
<evidence type="ECO:0000259" key="14">
    <source>
        <dbReference type="PROSITE" id="PS51015"/>
    </source>
</evidence>
<dbReference type="Pfam" id="PF02182">
    <property type="entry name" value="SAD_SRA"/>
    <property type="match status" value="1"/>
</dbReference>
<keyword evidence="7 9" id="KW-0539">Nucleus</keyword>
<dbReference type="InterPro" id="IPR036987">
    <property type="entry name" value="SRA-YDG_sf"/>
</dbReference>
<feature type="domain" description="SET" evidence="11">
    <location>
        <begin position="494"/>
        <end position="642"/>
    </location>
</feature>
<keyword evidence="6" id="KW-0156">Chromatin regulator</keyword>
<dbReference type="Pfam" id="PF05033">
    <property type="entry name" value="Pre-SET"/>
    <property type="match status" value="1"/>
</dbReference>
<dbReference type="InterPro" id="IPR046341">
    <property type="entry name" value="SET_dom_sf"/>
</dbReference>
<dbReference type="PROSITE" id="PS50280">
    <property type="entry name" value="SET"/>
    <property type="match status" value="1"/>
</dbReference>
<evidence type="ECO:0000313" key="15">
    <source>
        <dbReference type="EMBL" id="OWM87314.1"/>
    </source>
</evidence>
<dbReference type="Gene3D" id="2.30.280.10">
    <property type="entry name" value="SRA-YDG"/>
    <property type="match status" value="1"/>
</dbReference>
<feature type="compositionally biased region" description="Basic and acidic residues" evidence="10">
    <location>
        <begin position="16"/>
        <end position="25"/>
    </location>
</feature>
<gene>
    <name evidence="15" type="ORF">CDL15_Pgr022421</name>
    <name evidence="16" type="ORF">CRG98_045721</name>
</gene>
<dbReference type="SMART" id="SM00466">
    <property type="entry name" value="SRA"/>
    <property type="match status" value="1"/>
</dbReference>
<evidence type="ECO:0000256" key="2">
    <source>
        <dbReference type="ARBA" id="ARBA00022454"/>
    </source>
</evidence>
<evidence type="ECO:0000256" key="10">
    <source>
        <dbReference type="SAM" id="MobiDB-lite"/>
    </source>
</evidence>
<sequence>MQGGSGLNSVPPASIDKTRVLDVKPLRSLKPIWPSPDQAPNYVQAPPSGPFPAGYSPFYPFASPPPASQPPAAPTPLRSFRTPEPSTAVPNGDVESSMDASRGSDSRKRSGRPLRSAQKMTSAERRSRALEIPVNHNFVSPISLVQREDGNREVVDLVMIAFDGLRRRLSQLEDSGMTPSGLAKRADLKAGNMLMTKMFRTNQRRRVGTVPGVEVGDIFFFRMELCVLGLHAPSMAGIDYLNVKGESDEDPVALSIVSSGYYDDDAGDENVLIYSGQGGGANMVEKQASDQKLERGNLALERSLRRGNEVRVIRGMRDGVNLNSKVYVYDGLYTIQESWMQKGKSGANIFKYKLVRVPGQSPAFGIWKSIEKWKEGVSTRAGLINPDLTSGAEGTPVTLVNDVDNEKAPGYFTYFPSLRYFKPYNALSSSSCKCQSSCNPGDLNCSCNQTNKGDFAYIGNGILVSRKPMLYECGPSCQCFPGCKNRVSQSGLKLRLEVFKTKDRGWGLRSWDPIRAGTFICEYAGEVIDKARLKQRLQEGEKDDYVFDTSRVYQPFKWNDPGLLERDSSDDPSAEEVYNIPSPLVISAKSFGNVARFMNHSCYPNVFWQPIIYEDNSQSYMHIAFFTLRHIPPMTELTYDYGVVTNEGDVSSNLRKRKCLCGSSKCRGFFGL</sequence>
<evidence type="ECO:0000259" key="12">
    <source>
        <dbReference type="PROSITE" id="PS50867"/>
    </source>
</evidence>
<feature type="domain" description="YDG" evidence="14">
    <location>
        <begin position="208"/>
        <end position="356"/>
    </location>
</feature>
<evidence type="ECO:0000256" key="8">
    <source>
        <dbReference type="ARBA" id="ARBA00023328"/>
    </source>
</evidence>
<dbReference type="STRING" id="22663.A0A218XQU8"/>
<comment type="caution">
    <text evidence="15">The sequence shown here is derived from an EMBL/GenBank/DDBJ whole genome shotgun (WGS) entry which is preliminary data.</text>
</comment>
<dbReference type="InterPro" id="IPR051357">
    <property type="entry name" value="H3K9_HMTase_SUVAR3-9"/>
</dbReference>
<organism evidence="15 17">
    <name type="scientific">Punica granatum</name>
    <name type="common">Pomegranate</name>
    <dbReference type="NCBI Taxonomy" id="22663"/>
    <lineage>
        <taxon>Eukaryota</taxon>
        <taxon>Viridiplantae</taxon>
        <taxon>Streptophyta</taxon>
        <taxon>Embryophyta</taxon>
        <taxon>Tracheophyta</taxon>
        <taxon>Spermatophyta</taxon>
        <taxon>Magnoliopsida</taxon>
        <taxon>eudicotyledons</taxon>
        <taxon>Gunneridae</taxon>
        <taxon>Pentapetalae</taxon>
        <taxon>rosids</taxon>
        <taxon>malvids</taxon>
        <taxon>Myrtales</taxon>
        <taxon>Lythraceae</taxon>
        <taxon>Punica</taxon>
    </lineage>
</organism>
<keyword evidence="8" id="KW-0137">Centromere</keyword>
<evidence type="ECO:0000256" key="7">
    <source>
        <dbReference type="ARBA" id="ARBA00023242"/>
    </source>
</evidence>
<evidence type="ECO:0000256" key="3">
    <source>
        <dbReference type="ARBA" id="ARBA00022603"/>
    </source>
</evidence>
<dbReference type="GO" id="GO:0003690">
    <property type="term" value="F:double-stranded DNA binding"/>
    <property type="evidence" value="ECO:0007669"/>
    <property type="project" value="TreeGrafter"/>
</dbReference>
<dbReference type="EMBL" id="PGOL01006246">
    <property type="protein sequence ID" value="PKI33891.1"/>
    <property type="molecule type" value="Genomic_DNA"/>
</dbReference>
<dbReference type="PROSITE" id="PS51575">
    <property type="entry name" value="SAM_MT43_SUVAR39_2"/>
    <property type="match status" value="1"/>
</dbReference>
<keyword evidence="4" id="KW-0808">Transferase</keyword>
<evidence type="ECO:0000259" key="11">
    <source>
        <dbReference type="PROSITE" id="PS50280"/>
    </source>
</evidence>
<dbReference type="GO" id="GO:0042054">
    <property type="term" value="F:histone methyltransferase activity"/>
    <property type="evidence" value="ECO:0007669"/>
    <property type="project" value="InterPro"/>
</dbReference>
<evidence type="ECO:0000256" key="4">
    <source>
        <dbReference type="ARBA" id="ARBA00022679"/>
    </source>
</evidence>
<dbReference type="Gene3D" id="2.170.270.10">
    <property type="entry name" value="SET domain"/>
    <property type="match status" value="1"/>
</dbReference>
<dbReference type="PANTHER" id="PTHR45660">
    <property type="entry name" value="HISTONE-LYSINE N-METHYLTRANSFERASE SETMAR"/>
    <property type="match status" value="1"/>
</dbReference>
<dbReference type="Pfam" id="PF00856">
    <property type="entry name" value="SET"/>
    <property type="match status" value="1"/>
</dbReference>
<dbReference type="SMART" id="SM00468">
    <property type="entry name" value="PreSET"/>
    <property type="match status" value="1"/>
</dbReference>
<dbReference type="Proteomes" id="UP000197138">
    <property type="component" value="Unassembled WGS sequence"/>
</dbReference>
<keyword evidence="18" id="KW-1185">Reference proteome</keyword>